<keyword evidence="7" id="KW-1003">Cell membrane</keyword>
<comment type="similarity">
    <text evidence="7">Belongs to the PsbI family.</text>
</comment>
<dbReference type="InterPro" id="IPR003686">
    <property type="entry name" value="PSII_PsbI"/>
</dbReference>
<evidence type="ECO:0000313" key="9">
    <source>
        <dbReference type="Proteomes" id="UP000017396"/>
    </source>
</evidence>
<dbReference type="Proteomes" id="UP000017396">
    <property type="component" value="Chromosome"/>
</dbReference>
<keyword evidence="1 7" id="KW-0674">Reaction center</keyword>
<evidence type="ECO:0000256" key="1">
    <source>
        <dbReference type="ARBA" id="ARBA00022469"/>
    </source>
</evidence>
<comment type="subcellular location">
    <subcellularLocation>
        <location evidence="7">Cell inner membrane</location>
        <topology evidence="7">Single-pass membrane protein</topology>
    </subcellularLocation>
</comment>
<organism evidence="8 9">
    <name type="scientific">Gloeobacter kilaueensis (strain ATCC BAA-2537 / CCAP 1431/1 / ULC 316 / JS1)</name>
    <dbReference type="NCBI Taxonomy" id="1183438"/>
    <lineage>
        <taxon>Bacteria</taxon>
        <taxon>Bacillati</taxon>
        <taxon>Cyanobacteriota</taxon>
        <taxon>Cyanophyceae</taxon>
        <taxon>Gloeobacterales</taxon>
        <taxon>Gloeobacteraceae</taxon>
        <taxon>Gloeobacter</taxon>
    </lineage>
</organism>
<keyword evidence="6 7" id="KW-0604">Photosystem II</keyword>
<reference evidence="8 9" key="1">
    <citation type="journal article" date="2013" name="PLoS ONE">
        <title>Cultivation and Complete Genome Sequencing of Gloeobacter kilaueensis sp. nov., from a Lava Cave in Kilauea Caldera, Hawai'i.</title>
        <authorList>
            <person name="Saw J.H."/>
            <person name="Schatz M."/>
            <person name="Brown M.V."/>
            <person name="Kunkel D.D."/>
            <person name="Foster J.S."/>
            <person name="Shick H."/>
            <person name="Christensen S."/>
            <person name="Hou S."/>
            <person name="Wan X."/>
            <person name="Donachie S.P."/>
        </authorList>
    </citation>
    <scope>NUCLEOTIDE SEQUENCE [LARGE SCALE GENOMIC DNA]</scope>
    <source>
        <strain evidence="9">JS</strain>
    </source>
</reference>
<evidence type="ECO:0000256" key="3">
    <source>
        <dbReference type="ARBA" id="ARBA00022692"/>
    </source>
</evidence>
<evidence type="ECO:0000313" key="8">
    <source>
        <dbReference type="EMBL" id="AGY57267.1"/>
    </source>
</evidence>
<feature type="transmembrane region" description="Helical" evidence="7">
    <location>
        <begin position="6"/>
        <end position="24"/>
    </location>
</feature>
<dbReference type="GO" id="GO:0005886">
    <property type="term" value="C:plasma membrane"/>
    <property type="evidence" value="ECO:0007669"/>
    <property type="project" value="UniProtKB-SubCell"/>
</dbReference>
<keyword evidence="2 7" id="KW-0602">Photosynthesis</keyword>
<dbReference type="RefSeq" id="WP_023172334.1">
    <property type="nucleotide sequence ID" value="NC_022600.1"/>
</dbReference>
<evidence type="ECO:0000256" key="6">
    <source>
        <dbReference type="ARBA" id="ARBA00023276"/>
    </source>
</evidence>
<sequence>MEILKWVVTIVVLLFVGLFAFGFLSGDPARNPGRSGER</sequence>
<protein>
    <recommendedName>
        <fullName evidence="7">Photosystem II reaction center protein I</fullName>
        <shortName evidence="7">PSII-I</shortName>
    </recommendedName>
    <alternativeName>
        <fullName evidence="7">PSII 4.4 kDa protein</fullName>
    </alternativeName>
</protein>
<keyword evidence="9" id="KW-1185">Reference proteome</keyword>
<keyword evidence="4 7" id="KW-1133">Transmembrane helix</keyword>
<dbReference type="Pfam" id="PF02532">
    <property type="entry name" value="PsbI"/>
    <property type="match status" value="1"/>
</dbReference>
<dbReference type="KEGG" id="glj:GKIL_1021"/>
<accession>U5QE81</accession>
<gene>
    <name evidence="7 8" type="primary">psbI</name>
    <name evidence="8" type="ORF">GKIL_1021</name>
</gene>
<evidence type="ECO:0000256" key="2">
    <source>
        <dbReference type="ARBA" id="ARBA00022531"/>
    </source>
</evidence>
<name>U5QE81_GLOK1</name>
<dbReference type="GO" id="GO:0015979">
    <property type="term" value="P:photosynthesis"/>
    <property type="evidence" value="ECO:0007669"/>
    <property type="project" value="UniProtKB-UniRule"/>
</dbReference>
<dbReference type="HOGENOM" id="CLU_212150_0_0_3"/>
<dbReference type="STRING" id="1183438.GKIL_1021"/>
<proteinExistence type="inferred from homology"/>
<dbReference type="SUPFAM" id="SSF161041">
    <property type="entry name" value="Photosystem II reaction center protein I, PsbI"/>
    <property type="match status" value="1"/>
</dbReference>
<comment type="function">
    <text evidence="7">One of the components of the core complex of photosystem II (PSII), required for its stability and/or assembly. PSII is a light-driven water:plastoquinone oxidoreductase that uses light energy to abstract electrons from H(2)O, generating O(2) and a proton gradient subsequently used for ATP formation. It consists of a core antenna complex that captures photons, and an electron transfer chain that converts photonic excitation into a charge separation.</text>
</comment>
<comment type="subunit">
    <text evidence="7">PSII is composed of 1 copy each of membrane proteins PsbA, PsbB, PsbC, PsbD, PsbE, PsbF, PsbH, PsbI, PsbJ, PsbK, PsbL, PsbM, PsbT, PsbX, PsbY, PsbZ, Psb30/Ycf12, peripheral proteins PsbO, CyanoQ (PsbQ), PsbU, PsbV and a large number of cofactors. It forms dimeric complexes.</text>
</comment>
<evidence type="ECO:0000256" key="4">
    <source>
        <dbReference type="ARBA" id="ARBA00022989"/>
    </source>
</evidence>
<dbReference type="HAMAP" id="MF_01316">
    <property type="entry name" value="PSII_PsbI"/>
    <property type="match status" value="1"/>
</dbReference>
<dbReference type="AlphaFoldDB" id="U5QE81"/>
<dbReference type="EMBL" id="CP003587">
    <property type="protein sequence ID" value="AGY57267.1"/>
    <property type="molecule type" value="Genomic_DNA"/>
</dbReference>
<dbReference type="InterPro" id="IPR037271">
    <property type="entry name" value="PSII_PsbI_sf"/>
</dbReference>
<evidence type="ECO:0000256" key="7">
    <source>
        <dbReference type="HAMAP-Rule" id="MF_01316"/>
    </source>
</evidence>
<keyword evidence="3 7" id="KW-0812">Transmembrane</keyword>
<dbReference type="PATRIC" id="fig|1183438.3.peg.1016"/>
<evidence type="ECO:0000256" key="5">
    <source>
        <dbReference type="ARBA" id="ARBA00023136"/>
    </source>
</evidence>
<keyword evidence="5 7" id="KW-0472">Membrane</keyword>
<dbReference type="GO" id="GO:0009539">
    <property type="term" value="C:photosystem II reaction center"/>
    <property type="evidence" value="ECO:0007669"/>
    <property type="project" value="InterPro"/>
</dbReference>
<keyword evidence="7" id="KW-0997">Cell inner membrane</keyword>